<sequence length="312" mass="33677">MRIIRDHQFVASNDKGASVAIGNFDGVHLGHQAVIGLARDAATALNAPLGVMTFEPHPRQVFAPDGPPFRLMSAESRANRLDKLGVDLLYELPFNRVLAALDAEAFAREVIAEGLGLRHVVVGDDFHFGKGRSGNANDLARFGEQMGFGVTISQMVQGSQGRVSSTAIRQALADGNPRHAAEMLGHWHRIDGPVISGEQRGRELGYPTANMSVDGLHLPKLGVYAVLVQVKEGPHKGNYHGVASLGVRPMFGENKPNLETFIFDFKGDLYGTHLSIGLVDYLRPELKFDGLDALITQMDADSAQARAILAAL</sequence>
<keyword evidence="10 15" id="KW-0274">FAD</keyword>
<evidence type="ECO:0000256" key="8">
    <source>
        <dbReference type="ARBA" id="ARBA00022741"/>
    </source>
</evidence>
<dbReference type="EC" id="2.7.7.2" evidence="15"/>
<comment type="caution">
    <text evidence="17">The sequence shown here is derived from an EMBL/GenBank/DDBJ whole genome shotgun (WGS) entry which is preliminary data.</text>
</comment>
<dbReference type="Pfam" id="PF06574">
    <property type="entry name" value="FAD_syn"/>
    <property type="match status" value="1"/>
</dbReference>
<dbReference type="UniPathway" id="UPA00277">
    <property type="reaction ID" value="UER00407"/>
</dbReference>
<evidence type="ECO:0000256" key="5">
    <source>
        <dbReference type="ARBA" id="ARBA00022643"/>
    </source>
</evidence>
<dbReference type="CDD" id="cd02064">
    <property type="entry name" value="FAD_synthetase_N"/>
    <property type="match status" value="1"/>
</dbReference>
<dbReference type="GO" id="GO:0008531">
    <property type="term" value="F:riboflavin kinase activity"/>
    <property type="evidence" value="ECO:0007669"/>
    <property type="project" value="UniProtKB-UniRule"/>
</dbReference>
<dbReference type="AlphaFoldDB" id="A0A2T0X0J9"/>
<comment type="pathway">
    <text evidence="3 15">Cofactor biosynthesis; FMN biosynthesis; FMN from riboflavin (ATP route): step 1/1.</text>
</comment>
<evidence type="ECO:0000256" key="2">
    <source>
        <dbReference type="ARBA" id="ARBA00004726"/>
    </source>
</evidence>
<evidence type="ECO:0000256" key="10">
    <source>
        <dbReference type="ARBA" id="ARBA00022827"/>
    </source>
</evidence>
<dbReference type="FunFam" id="2.40.30.30:FF:000003">
    <property type="entry name" value="Riboflavin biosynthesis protein"/>
    <property type="match status" value="1"/>
</dbReference>
<evidence type="ECO:0000256" key="12">
    <source>
        <dbReference type="ARBA" id="ARBA00023268"/>
    </source>
</evidence>
<dbReference type="FunFam" id="3.40.50.620:FF:000021">
    <property type="entry name" value="Riboflavin biosynthesis protein"/>
    <property type="match status" value="1"/>
</dbReference>
<comment type="catalytic activity">
    <reaction evidence="14 15">
        <text>FMN + ATP + H(+) = FAD + diphosphate</text>
        <dbReference type="Rhea" id="RHEA:17237"/>
        <dbReference type="ChEBI" id="CHEBI:15378"/>
        <dbReference type="ChEBI" id="CHEBI:30616"/>
        <dbReference type="ChEBI" id="CHEBI:33019"/>
        <dbReference type="ChEBI" id="CHEBI:57692"/>
        <dbReference type="ChEBI" id="CHEBI:58210"/>
        <dbReference type="EC" id="2.7.7.2"/>
    </reaction>
</comment>
<dbReference type="InterPro" id="IPR015865">
    <property type="entry name" value="Riboflavin_kinase_bac/euk"/>
</dbReference>
<dbReference type="SUPFAM" id="SSF82114">
    <property type="entry name" value="Riboflavin kinase-like"/>
    <property type="match status" value="1"/>
</dbReference>
<dbReference type="InterPro" id="IPR023468">
    <property type="entry name" value="Riboflavin_kinase"/>
</dbReference>
<dbReference type="PANTHER" id="PTHR22749:SF6">
    <property type="entry name" value="RIBOFLAVIN KINASE"/>
    <property type="match status" value="1"/>
</dbReference>
<keyword evidence="8 15" id="KW-0547">Nucleotide-binding</keyword>
<dbReference type="GO" id="GO:0009231">
    <property type="term" value="P:riboflavin biosynthetic process"/>
    <property type="evidence" value="ECO:0007669"/>
    <property type="project" value="InterPro"/>
</dbReference>
<evidence type="ECO:0000256" key="14">
    <source>
        <dbReference type="ARBA" id="ARBA00049494"/>
    </source>
</evidence>
<evidence type="ECO:0000256" key="6">
    <source>
        <dbReference type="ARBA" id="ARBA00022679"/>
    </source>
</evidence>
<dbReference type="UniPathway" id="UPA00276">
    <property type="reaction ID" value="UER00406"/>
</dbReference>
<dbReference type="InterPro" id="IPR023465">
    <property type="entry name" value="Riboflavin_kinase_dom_sf"/>
</dbReference>
<dbReference type="RefSeq" id="WP_106262941.1">
    <property type="nucleotide sequence ID" value="NZ_PVTQ01000002.1"/>
</dbReference>
<dbReference type="GO" id="GO:0006747">
    <property type="term" value="P:FAD biosynthetic process"/>
    <property type="evidence" value="ECO:0007669"/>
    <property type="project" value="UniProtKB-UniRule"/>
</dbReference>
<dbReference type="SUPFAM" id="SSF52374">
    <property type="entry name" value="Nucleotidylyl transferase"/>
    <property type="match status" value="1"/>
</dbReference>
<keyword evidence="11 15" id="KW-0067">ATP-binding</keyword>
<accession>A0A2T0X0J9</accession>
<evidence type="ECO:0000256" key="9">
    <source>
        <dbReference type="ARBA" id="ARBA00022777"/>
    </source>
</evidence>
<reference evidence="17 18" key="1">
    <citation type="submission" date="2018-03" db="EMBL/GenBank/DDBJ databases">
        <title>Genomic Encyclopedia of Archaeal and Bacterial Type Strains, Phase II (KMG-II): from individual species to whole genera.</title>
        <authorList>
            <person name="Goeker M."/>
        </authorList>
    </citation>
    <scope>NUCLEOTIDE SEQUENCE [LARGE SCALE GENOMIC DNA]</scope>
    <source>
        <strain evidence="17 18">DSM 100212</strain>
    </source>
</reference>
<name>A0A2T0X0J9_9RHOB</name>
<dbReference type="PIRSF" id="PIRSF004491">
    <property type="entry name" value="FAD_Synth"/>
    <property type="match status" value="1"/>
</dbReference>
<evidence type="ECO:0000256" key="3">
    <source>
        <dbReference type="ARBA" id="ARBA00005201"/>
    </source>
</evidence>
<comment type="function">
    <text evidence="1">Catalyzes the phosphorylation of riboflavin to FMN followed by the adenylation of FMN to FAD.</text>
</comment>
<dbReference type="SMART" id="SM00904">
    <property type="entry name" value="Flavokinase"/>
    <property type="match status" value="1"/>
</dbReference>
<dbReference type="GO" id="GO:0005524">
    <property type="term" value="F:ATP binding"/>
    <property type="evidence" value="ECO:0007669"/>
    <property type="project" value="UniProtKB-UniRule"/>
</dbReference>
<dbReference type="EMBL" id="PVTQ01000002">
    <property type="protein sequence ID" value="PRY92425.1"/>
    <property type="molecule type" value="Genomic_DNA"/>
</dbReference>
<dbReference type="OrthoDB" id="9803667at2"/>
<evidence type="ECO:0000259" key="16">
    <source>
        <dbReference type="SMART" id="SM00904"/>
    </source>
</evidence>
<dbReference type="Pfam" id="PF01687">
    <property type="entry name" value="Flavokinase"/>
    <property type="match status" value="1"/>
</dbReference>
<keyword evidence="7 15" id="KW-0548">Nucleotidyltransferase</keyword>
<evidence type="ECO:0000313" key="17">
    <source>
        <dbReference type="EMBL" id="PRY92425.1"/>
    </source>
</evidence>
<feature type="domain" description="Riboflavin kinase" evidence="16">
    <location>
        <begin position="183"/>
        <end position="310"/>
    </location>
</feature>
<comment type="similarity">
    <text evidence="15">Belongs to the ribF family.</text>
</comment>
<evidence type="ECO:0000313" key="18">
    <source>
        <dbReference type="Proteomes" id="UP000238392"/>
    </source>
</evidence>
<keyword evidence="12" id="KW-0511">Multifunctional enzyme</keyword>
<evidence type="ECO:0000256" key="11">
    <source>
        <dbReference type="ARBA" id="ARBA00022840"/>
    </source>
</evidence>
<dbReference type="Gene3D" id="3.40.50.620">
    <property type="entry name" value="HUPs"/>
    <property type="match status" value="1"/>
</dbReference>
<keyword evidence="5 15" id="KW-0288">FMN</keyword>
<protein>
    <recommendedName>
        <fullName evidence="15">Riboflavin biosynthesis protein</fullName>
    </recommendedName>
    <domain>
        <recommendedName>
            <fullName evidence="15">Riboflavin kinase</fullName>
            <ecNumber evidence="15">2.7.1.26</ecNumber>
        </recommendedName>
        <alternativeName>
            <fullName evidence="15">Flavokinase</fullName>
        </alternativeName>
    </domain>
    <domain>
        <recommendedName>
            <fullName evidence="15">FMN adenylyltransferase</fullName>
            <ecNumber evidence="15">2.7.7.2</ecNumber>
        </recommendedName>
        <alternativeName>
            <fullName evidence="15">FAD pyrophosphorylase</fullName>
        </alternativeName>
        <alternativeName>
            <fullName evidence="15">FAD synthase</fullName>
        </alternativeName>
    </domain>
</protein>
<dbReference type="InterPro" id="IPR015864">
    <property type="entry name" value="FAD_synthase"/>
</dbReference>
<comment type="catalytic activity">
    <reaction evidence="13 15">
        <text>riboflavin + ATP = FMN + ADP + H(+)</text>
        <dbReference type="Rhea" id="RHEA:14357"/>
        <dbReference type="ChEBI" id="CHEBI:15378"/>
        <dbReference type="ChEBI" id="CHEBI:30616"/>
        <dbReference type="ChEBI" id="CHEBI:57986"/>
        <dbReference type="ChEBI" id="CHEBI:58210"/>
        <dbReference type="ChEBI" id="CHEBI:456216"/>
        <dbReference type="EC" id="2.7.1.26"/>
    </reaction>
</comment>
<dbReference type="InterPro" id="IPR014729">
    <property type="entry name" value="Rossmann-like_a/b/a_fold"/>
</dbReference>
<keyword evidence="6 15" id="KW-0808">Transferase</keyword>
<keyword evidence="9 15" id="KW-0418">Kinase</keyword>
<keyword evidence="18" id="KW-1185">Reference proteome</keyword>
<keyword evidence="4 15" id="KW-0285">Flavoprotein</keyword>
<dbReference type="NCBIfam" id="TIGR00083">
    <property type="entry name" value="ribF"/>
    <property type="match status" value="1"/>
</dbReference>
<comment type="pathway">
    <text evidence="2 15">Cofactor biosynthesis; FAD biosynthesis; FAD from FMN: step 1/1.</text>
</comment>
<dbReference type="Gene3D" id="2.40.30.30">
    <property type="entry name" value="Riboflavin kinase-like"/>
    <property type="match status" value="1"/>
</dbReference>
<organism evidence="17 18">
    <name type="scientific">Donghicola tyrosinivorans</name>
    <dbReference type="NCBI Taxonomy" id="1652492"/>
    <lineage>
        <taxon>Bacteria</taxon>
        <taxon>Pseudomonadati</taxon>
        <taxon>Pseudomonadota</taxon>
        <taxon>Alphaproteobacteria</taxon>
        <taxon>Rhodobacterales</taxon>
        <taxon>Roseobacteraceae</taxon>
        <taxon>Donghicola</taxon>
    </lineage>
</organism>
<evidence type="ECO:0000256" key="4">
    <source>
        <dbReference type="ARBA" id="ARBA00022630"/>
    </source>
</evidence>
<proteinExistence type="inferred from homology"/>
<dbReference type="NCBIfam" id="NF004160">
    <property type="entry name" value="PRK05627.1-3"/>
    <property type="match status" value="1"/>
</dbReference>
<dbReference type="Proteomes" id="UP000238392">
    <property type="component" value="Unassembled WGS sequence"/>
</dbReference>
<gene>
    <name evidence="17" type="ORF">CLV74_102340</name>
</gene>
<evidence type="ECO:0000256" key="15">
    <source>
        <dbReference type="PIRNR" id="PIRNR004491"/>
    </source>
</evidence>
<dbReference type="GO" id="GO:0003919">
    <property type="term" value="F:FMN adenylyltransferase activity"/>
    <property type="evidence" value="ECO:0007669"/>
    <property type="project" value="UniProtKB-UniRule"/>
</dbReference>
<evidence type="ECO:0000256" key="1">
    <source>
        <dbReference type="ARBA" id="ARBA00002121"/>
    </source>
</evidence>
<dbReference type="GO" id="GO:0009398">
    <property type="term" value="P:FMN biosynthetic process"/>
    <property type="evidence" value="ECO:0007669"/>
    <property type="project" value="UniProtKB-UniRule"/>
</dbReference>
<evidence type="ECO:0000256" key="7">
    <source>
        <dbReference type="ARBA" id="ARBA00022695"/>
    </source>
</evidence>
<evidence type="ECO:0000256" key="13">
    <source>
        <dbReference type="ARBA" id="ARBA00047880"/>
    </source>
</evidence>
<dbReference type="InterPro" id="IPR002606">
    <property type="entry name" value="Riboflavin_kinase_bac"/>
</dbReference>
<dbReference type="PANTHER" id="PTHR22749">
    <property type="entry name" value="RIBOFLAVIN KINASE/FMN ADENYLYLTRANSFERASE"/>
    <property type="match status" value="1"/>
</dbReference>
<dbReference type="EC" id="2.7.1.26" evidence="15"/>